<accession>A0A4S2MWP5</accession>
<keyword evidence="3" id="KW-1185">Reference proteome</keyword>
<keyword evidence="1" id="KW-0472">Membrane</keyword>
<evidence type="ECO:0000256" key="1">
    <source>
        <dbReference type="SAM" id="Phobius"/>
    </source>
</evidence>
<dbReference type="AlphaFoldDB" id="A0A4S2MWP5"/>
<protein>
    <submittedName>
        <fullName evidence="2">Uncharacterized protein</fullName>
    </submittedName>
</protein>
<dbReference type="InParanoid" id="A0A4S2MWP5"/>
<name>A0A4S2MWP5_9PEZI</name>
<gene>
    <name evidence="2" type="ORF">EX30DRAFT_36132</name>
</gene>
<feature type="transmembrane region" description="Helical" evidence="1">
    <location>
        <begin position="34"/>
        <end position="55"/>
    </location>
</feature>
<organism evidence="2 3">
    <name type="scientific">Ascodesmis nigricans</name>
    <dbReference type="NCBI Taxonomy" id="341454"/>
    <lineage>
        <taxon>Eukaryota</taxon>
        <taxon>Fungi</taxon>
        <taxon>Dikarya</taxon>
        <taxon>Ascomycota</taxon>
        <taxon>Pezizomycotina</taxon>
        <taxon>Pezizomycetes</taxon>
        <taxon>Pezizales</taxon>
        <taxon>Ascodesmidaceae</taxon>
        <taxon>Ascodesmis</taxon>
    </lineage>
</organism>
<dbReference type="EMBL" id="ML220121">
    <property type="protein sequence ID" value="TGZ81060.1"/>
    <property type="molecule type" value="Genomic_DNA"/>
</dbReference>
<dbReference type="Proteomes" id="UP000298138">
    <property type="component" value="Unassembled WGS sequence"/>
</dbReference>
<keyword evidence="1" id="KW-1133">Transmembrane helix</keyword>
<feature type="transmembrane region" description="Helical" evidence="1">
    <location>
        <begin position="6"/>
        <end position="27"/>
    </location>
</feature>
<evidence type="ECO:0000313" key="2">
    <source>
        <dbReference type="EMBL" id="TGZ81060.1"/>
    </source>
</evidence>
<reference evidence="2 3" key="1">
    <citation type="submission" date="2019-04" db="EMBL/GenBank/DDBJ databases">
        <title>Comparative genomics and transcriptomics to analyze fruiting body development in filamentous ascomycetes.</title>
        <authorList>
            <consortium name="DOE Joint Genome Institute"/>
            <person name="Lutkenhaus R."/>
            <person name="Traeger S."/>
            <person name="Breuer J."/>
            <person name="Kuo A."/>
            <person name="Lipzen A."/>
            <person name="Pangilinan J."/>
            <person name="Dilworth D."/>
            <person name="Sandor L."/>
            <person name="Poggeler S."/>
            <person name="Barry K."/>
            <person name="Grigoriev I.V."/>
            <person name="Nowrousian M."/>
        </authorList>
    </citation>
    <scope>NUCLEOTIDE SEQUENCE [LARGE SCALE GENOMIC DNA]</scope>
    <source>
        <strain evidence="2 3">CBS 389.68</strain>
    </source>
</reference>
<keyword evidence="1" id="KW-0812">Transmembrane</keyword>
<proteinExistence type="predicted"/>
<sequence>MGLCFFVWLSCFLPGLYFFFHGISWGASFVFRRVFCVGLFALVAWYLAFRGWYFYFDLFLEIYGTEIWDGIWDGGDLQGDPRRIY</sequence>
<evidence type="ECO:0000313" key="3">
    <source>
        <dbReference type="Proteomes" id="UP000298138"/>
    </source>
</evidence>